<gene>
    <name evidence="2" type="ORF">AALT52_02025</name>
</gene>
<organism evidence="2 3">
    <name type="scientific">Ligilactobacillus faecis</name>
    <dbReference type="NCBI Taxonomy" id="762833"/>
    <lineage>
        <taxon>Bacteria</taxon>
        <taxon>Bacillati</taxon>
        <taxon>Bacillota</taxon>
        <taxon>Bacilli</taxon>
        <taxon>Lactobacillales</taxon>
        <taxon>Lactobacillaceae</taxon>
        <taxon>Ligilactobacillus</taxon>
    </lineage>
</organism>
<name>A0ABV4DMG7_9LACO</name>
<dbReference type="PANTHER" id="PTHR30419:SF8">
    <property type="entry name" value="NITROGEN ASSIMILATION TRANSCRIPTIONAL ACTIVATOR-RELATED"/>
    <property type="match status" value="1"/>
</dbReference>
<keyword evidence="3" id="KW-1185">Reference proteome</keyword>
<dbReference type="CDD" id="cd05466">
    <property type="entry name" value="PBP2_LTTR_substrate"/>
    <property type="match status" value="1"/>
</dbReference>
<reference evidence="2 3" key="1">
    <citation type="submission" date="2024-03" db="EMBL/GenBank/DDBJ databases">
        <title>Mouse gut bacterial collection (mGBC) of GemPharmatech.</title>
        <authorList>
            <person name="He Y."/>
            <person name="Dong L."/>
            <person name="Wu D."/>
            <person name="Gao X."/>
            <person name="Lin Z."/>
        </authorList>
    </citation>
    <scope>NUCLEOTIDE SEQUENCE [LARGE SCALE GENOMIC DNA]</scope>
    <source>
        <strain evidence="2 3">15-30</strain>
    </source>
</reference>
<dbReference type="Pfam" id="PF03466">
    <property type="entry name" value="LysR_substrate"/>
    <property type="match status" value="1"/>
</dbReference>
<comment type="caution">
    <text evidence="2">The sequence shown here is derived from an EMBL/GenBank/DDBJ whole genome shotgun (WGS) entry which is preliminary data.</text>
</comment>
<sequence>MLRFTQSIHILSRSSEVYLRERLDQGLLEVALLIEPIETAKYNYLVLPTKDTWGVLMRSADPLAKKGALTREALYKLPLIIPHRNLVRDELTDILKIAPSKLNTLVESNLSSNALQLVKYGHYYLLGIKGVYELHNDPEITFLPFSPLKQTGHVLAWRKNALLSPVTQKFIQLVTNASNI</sequence>
<dbReference type="PANTHER" id="PTHR30419">
    <property type="entry name" value="HTH-TYPE TRANSCRIPTIONAL REGULATOR YBHD"/>
    <property type="match status" value="1"/>
</dbReference>
<accession>A0ABV4DMG7</accession>
<dbReference type="Proteomes" id="UP001565236">
    <property type="component" value="Unassembled WGS sequence"/>
</dbReference>
<dbReference type="InterPro" id="IPR005119">
    <property type="entry name" value="LysR_subst-bd"/>
</dbReference>
<proteinExistence type="predicted"/>
<evidence type="ECO:0000313" key="2">
    <source>
        <dbReference type="EMBL" id="MEY8661676.1"/>
    </source>
</evidence>
<evidence type="ECO:0000313" key="3">
    <source>
        <dbReference type="Proteomes" id="UP001565236"/>
    </source>
</evidence>
<dbReference type="SUPFAM" id="SSF53850">
    <property type="entry name" value="Periplasmic binding protein-like II"/>
    <property type="match status" value="1"/>
</dbReference>
<feature type="domain" description="LysR substrate-binding" evidence="1">
    <location>
        <begin position="18"/>
        <end position="176"/>
    </location>
</feature>
<dbReference type="Gene3D" id="3.40.190.290">
    <property type="match status" value="1"/>
</dbReference>
<dbReference type="InterPro" id="IPR050950">
    <property type="entry name" value="HTH-type_LysR_regulators"/>
</dbReference>
<evidence type="ECO:0000259" key="1">
    <source>
        <dbReference type="Pfam" id="PF03466"/>
    </source>
</evidence>
<protein>
    <submittedName>
        <fullName evidence="2">LysR family transcriptional regulator substrate-binding protein</fullName>
    </submittedName>
</protein>
<dbReference type="EMBL" id="JBCLUF010000004">
    <property type="protein sequence ID" value="MEY8661676.1"/>
    <property type="molecule type" value="Genomic_DNA"/>
</dbReference>